<name>B7XTU6_BORGR</name>
<evidence type="ECO:0000313" key="3">
    <source>
        <dbReference type="Proteomes" id="UP000006103"/>
    </source>
</evidence>
<protein>
    <submittedName>
        <fullName evidence="2">Uncharacterized protein</fullName>
    </submittedName>
</protein>
<dbReference type="Proteomes" id="UP000006103">
    <property type="component" value="Unassembled WGS sequence"/>
</dbReference>
<accession>B7XTU6</accession>
<gene>
    <name evidence="2" type="ORF">BGAPBR_0429</name>
</gene>
<comment type="caution">
    <text evidence="2">The sequence shown here is derived from an EMBL/GenBank/DDBJ whole genome shotgun (WGS) entry which is preliminary data.</text>
</comment>
<keyword evidence="3" id="KW-1185">Reference proteome</keyword>
<sequence>MGEKQTFIDPKITEWSNPASKMLAIYYLNDRGDTRGSEPSKYPEEKKSKRFP</sequence>
<dbReference type="AlphaFoldDB" id="B7XTU6"/>
<feature type="region of interest" description="Disordered" evidence="1">
    <location>
        <begin position="30"/>
        <end position="52"/>
    </location>
</feature>
<organism evidence="2 3">
    <name type="scientific">Borreliella garinii PBr</name>
    <dbReference type="NCBI Taxonomy" id="498743"/>
    <lineage>
        <taxon>Bacteria</taxon>
        <taxon>Pseudomonadati</taxon>
        <taxon>Spirochaetota</taxon>
        <taxon>Spirochaetia</taxon>
        <taxon>Spirochaetales</taxon>
        <taxon>Borreliaceae</taxon>
        <taxon>Borreliella</taxon>
    </lineage>
</organism>
<evidence type="ECO:0000256" key="1">
    <source>
        <dbReference type="SAM" id="MobiDB-lite"/>
    </source>
</evidence>
<dbReference type="EMBL" id="ABJV02000005">
    <property type="protein sequence ID" value="EED28699.1"/>
    <property type="molecule type" value="Genomic_DNA"/>
</dbReference>
<proteinExistence type="predicted"/>
<evidence type="ECO:0000313" key="2">
    <source>
        <dbReference type="EMBL" id="EED28699.1"/>
    </source>
</evidence>
<reference evidence="2 3" key="1">
    <citation type="journal article" date="2011" name="J. Bacteriol.">
        <title>Whole-genome sequences of two Borrelia afzelii and two Borrelia garinii Lyme disease agent isolates.</title>
        <authorList>
            <person name="Casjens S.R."/>
            <person name="Mongodin E.F."/>
            <person name="Qiu W.-G."/>
            <person name="Dunn J.J."/>
            <person name="Luft B.J."/>
            <person name="Fraser-Liggett C.M."/>
            <person name="Schutzer S.E."/>
        </authorList>
    </citation>
    <scope>NUCLEOTIDE SEQUENCE [LARGE SCALE GENOMIC DNA]</scope>
    <source>
        <strain evidence="2 3">PBr</strain>
    </source>
</reference>